<evidence type="ECO:0000313" key="7">
    <source>
        <dbReference type="Proteomes" id="UP001448207"/>
    </source>
</evidence>
<dbReference type="SMART" id="SM00220">
    <property type="entry name" value="S_TKc"/>
    <property type="match status" value="1"/>
</dbReference>
<dbReference type="SUPFAM" id="SSF55785">
    <property type="entry name" value="PYP-like sensor domain (PAS domain)"/>
    <property type="match status" value="1"/>
</dbReference>
<dbReference type="Proteomes" id="UP001448207">
    <property type="component" value="Unassembled WGS sequence"/>
</dbReference>
<dbReference type="Gene3D" id="3.30.200.20">
    <property type="entry name" value="Phosphorylase Kinase, domain 1"/>
    <property type="match status" value="1"/>
</dbReference>
<feature type="binding site" evidence="3">
    <location>
        <position position="359"/>
    </location>
    <ligand>
        <name>ATP</name>
        <dbReference type="ChEBI" id="CHEBI:30616"/>
    </ligand>
</feature>
<dbReference type="InterPro" id="IPR008271">
    <property type="entry name" value="Ser/Thr_kinase_AS"/>
</dbReference>
<reference evidence="6 7" key="1">
    <citation type="submission" date="2024-04" db="EMBL/GenBank/DDBJ databases">
        <title>Symmetric and asymmetric DNA N6-adenine methylation regulates different biological responses in Mucorales.</title>
        <authorList>
            <consortium name="Lawrence Berkeley National Laboratory"/>
            <person name="Lax C."/>
            <person name="Mondo S.J."/>
            <person name="Osorio-Concepcion M."/>
            <person name="Muszewska A."/>
            <person name="Corrochano-Luque M."/>
            <person name="Gutierrez G."/>
            <person name="Riley R."/>
            <person name="Lipzen A."/>
            <person name="Guo J."/>
            <person name="Hundley H."/>
            <person name="Amirebrahimi M."/>
            <person name="Ng V."/>
            <person name="Lorenzo-Gutierrez D."/>
            <person name="Binder U."/>
            <person name="Yang J."/>
            <person name="Song Y."/>
            <person name="Canovas D."/>
            <person name="Navarro E."/>
            <person name="Freitag M."/>
            <person name="Gabaldon T."/>
            <person name="Grigoriev I.V."/>
            <person name="Corrochano L.M."/>
            <person name="Nicolas F.E."/>
            <person name="Garre V."/>
        </authorList>
    </citation>
    <scope>NUCLEOTIDE SEQUENCE [LARGE SCALE GENOMIC DNA]</scope>
    <source>
        <strain evidence="6 7">L51</strain>
    </source>
</reference>
<dbReference type="InterPro" id="IPR011009">
    <property type="entry name" value="Kinase-like_dom_sf"/>
</dbReference>
<dbReference type="PANTHER" id="PTHR24346:SF51">
    <property type="entry name" value="PAS DOMAIN-CONTAINING SERINE_THREONINE-PROTEIN KINASE"/>
    <property type="match status" value="1"/>
</dbReference>
<organism evidence="6 7">
    <name type="scientific">Phycomyces blakesleeanus</name>
    <dbReference type="NCBI Taxonomy" id="4837"/>
    <lineage>
        <taxon>Eukaryota</taxon>
        <taxon>Fungi</taxon>
        <taxon>Fungi incertae sedis</taxon>
        <taxon>Mucoromycota</taxon>
        <taxon>Mucoromycotina</taxon>
        <taxon>Mucoromycetes</taxon>
        <taxon>Mucorales</taxon>
        <taxon>Phycomycetaceae</taxon>
        <taxon>Phycomyces</taxon>
    </lineage>
</organism>
<evidence type="ECO:0000256" key="3">
    <source>
        <dbReference type="PROSITE-ProRule" id="PRU10141"/>
    </source>
</evidence>
<gene>
    <name evidence="6" type="ORF">J3Q64DRAFT_1635952</name>
</gene>
<keyword evidence="2 3" id="KW-0067">ATP-binding</keyword>
<dbReference type="PROSITE" id="PS00107">
    <property type="entry name" value="PROTEIN_KINASE_ATP"/>
    <property type="match status" value="1"/>
</dbReference>
<dbReference type="InterPro" id="IPR035965">
    <property type="entry name" value="PAS-like_dom_sf"/>
</dbReference>
<comment type="caution">
    <text evidence="6">The sequence shown here is derived from an EMBL/GenBank/DDBJ whole genome shotgun (WGS) entry which is preliminary data.</text>
</comment>
<dbReference type="SUPFAM" id="SSF56112">
    <property type="entry name" value="Protein kinase-like (PK-like)"/>
    <property type="match status" value="1"/>
</dbReference>
<feature type="domain" description="Protein kinase" evidence="4">
    <location>
        <begin position="329"/>
        <end position="584"/>
    </location>
</feature>
<dbReference type="Gene3D" id="1.10.510.10">
    <property type="entry name" value="Transferase(Phosphotransferase) domain 1"/>
    <property type="match status" value="1"/>
</dbReference>
<evidence type="ECO:0000259" key="5">
    <source>
        <dbReference type="PROSITE" id="PS50112"/>
    </source>
</evidence>
<dbReference type="EMBL" id="JBCLYO010000004">
    <property type="protein sequence ID" value="KAL0090422.1"/>
    <property type="molecule type" value="Genomic_DNA"/>
</dbReference>
<feature type="non-terminal residue" evidence="6">
    <location>
        <position position="1"/>
    </location>
</feature>
<keyword evidence="1 3" id="KW-0547">Nucleotide-binding</keyword>
<feature type="domain" description="PAS" evidence="5">
    <location>
        <begin position="32"/>
        <end position="59"/>
    </location>
</feature>
<evidence type="ECO:0000256" key="1">
    <source>
        <dbReference type="ARBA" id="ARBA00022741"/>
    </source>
</evidence>
<dbReference type="PROSITE" id="PS00108">
    <property type="entry name" value="PROTEIN_KINASE_ST"/>
    <property type="match status" value="1"/>
</dbReference>
<evidence type="ECO:0000256" key="2">
    <source>
        <dbReference type="ARBA" id="ARBA00022840"/>
    </source>
</evidence>
<evidence type="ECO:0000313" key="6">
    <source>
        <dbReference type="EMBL" id="KAL0090422.1"/>
    </source>
</evidence>
<proteinExistence type="predicted"/>
<dbReference type="PROSITE" id="PS50011">
    <property type="entry name" value="PROTEIN_KINASE_DOM"/>
    <property type="match status" value="1"/>
</dbReference>
<dbReference type="PROSITE" id="PS50112">
    <property type="entry name" value="PAS"/>
    <property type="match status" value="1"/>
</dbReference>
<protein>
    <submittedName>
        <fullName evidence="6">Kinase-like domain-containing protein</fullName>
    </submittedName>
</protein>
<name>A0ABR3B5L9_PHYBL</name>
<sequence>IIKRNNSLSNISLWIKEKKSSSGETFYIWIFEEGLILQADKTVFDLYGYTPEELIGRSLKSIIPTWNQGFEKIKTFIEWKSAGGKTKNDAMFPISFKLLEMSQGSSQKTPYFICKMTSIPLIAGLVEIEKNGVIESCNQLFAKSLFGRTEDSLINKTKIEEILPQFPTFYKHLKEGGLLQSDPLLNNATCCELIMDTPSLDGADQHLIYKDNEPLPLILAKHDDGSLFEVKVKLMPVHNDKRLGLWVSFYTKGVYTRQGHTQDGFSHLESKNQNGLDLPTPPTPINSPLANYIPEKGSEVLATVPAAEEHMTVAATEEATTNTPSINDYTVLTTLGAGAFGIVRHAHHNDRPDEELVIKFVTKSNILVDSWVRDRSLGVIPVEIHVLNTLRKNPHPNCASMLDFFEDDDYCYIVMPKYGDGMDLFDSIEFRLEVQNSARHIFKQIALAVQHLHHHKIVHRDIKDENIILDRKNQVWLIDFGSAAYVKSNRSFETFVGTFDYVPPEILRGESYEGPPQDIWALGILLYTIIYKENPFYCMEEIMGHELRVAPDACPIMVDLIEKMLRREVAERINIDQVLEHAWLA</sequence>
<dbReference type="Pfam" id="PF00069">
    <property type="entry name" value="Pkinase"/>
    <property type="match status" value="1"/>
</dbReference>
<dbReference type="InterPro" id="IPR017441">
    <property type="entry name" value="Protein_kinase_ATP_BS"/>
</dbReference>
<evidence type="ECO:0000259" key="4">
    <source>
        <dbReference type="PROSITE" id="PS50011"/>
    </source>
</evidence>
<dbReference type="CDD" id="cd00130">
    <property type="entry name" value="PAS"/>
    <property type="match status" value="1"/>
</dbReference>
<dbReference type="PANTHER" id="PTHR24346">
    <property type="entry name" value="MAP/MICROTUBULE AFFINITY-REGULATING KINASE"/>
    <property type="match status" value="1"/>
</dbReference>
<dbReference type="InterPro" id="IPR000014">
    <property type="entry name" value="PAS"/>
</dbReference>
<accession>A0ABR3B5L9</accession>
<dbReference type="InterPro" id="IPR000719">
    <property type="entry name" value="Prot_kinase_dom"/>
</dbReference>
<keyword evidence="7" id="KW-1185">Reference proteome</keyword>